<keyword evidence="1" id="KW-1133">Transmembrane helix</keyword>
<accession>A0ABZ2UWL1</accession>
<dbReference type="RefSeq" id="WP_353932675.1">
    <property type="nucleotide sequence ID" value="NZ_CP150886.1"/>
</dbReference>
<organism evidence="2 3">
    <name type="scientific">Okeanomitos corallinicola TIOX110</name>
    <dbReference type="NCBI Taxonomy" id="3133117"/>
    <lineage>
        <taxon>Bacteria</taxon>
        <taxon>Bacillati</taxon>
        <taxon>Cyanobacteriota</taxon>
        <taxon>Cyanophyceae</taxon>
        <taxon>Nostocales</taxon>
        <taxon>Aphanizomenonaceae</taxon>
        <taxon>Okeanomitos</taxon>
    </lineage>
</organism>
<evidence type="ECO:0000256" key="1">
    <source>
        <dbReference type="SAM" id="Phobius"/>
    </source>
</evidence>
<dbReference type="Proteomes" id="UP001483337">
    <property type="component" value="Chromosome"/>
</dbReference>
<evidence type="ECO:0000313" key="2">
    <source>
        <dbReference type="EMBL" id="WZB89781.1"/>
    </source>
</evidence>
<feature type="transmembrane region" description="Helical" evidence="1">
    <location>
        <begin position="30"/>
        <end position="52"/>
    </location>
</feature>
<proteinExistence type="predicted"/>
<evidence type="ECO:0000313" key="3">
    <source>
        <dbReference type="Proteomes" id="UP001483337"/>
    </source>
</evidence>
<name>A0ABZ2UWL1_9CYAN</name>
<dbReference type="EMBL" id="CP150886">
    <property type="protein sequence ID" value="WZB89781.1"/>
    <property type="molecule type" value="Genomic_DNA"/>
</dbReference>
<protein>
    <submittedName>
        <fullName evidence="2">Uncharacterized protein</fullName>
    </submittedName>
</protein>
<keyword evidence="1" id="KW-0812">Transmembrane</keyword>
<reference evidence="2 3" key="1">
    <citation type="submission" date="2024-04" db="EMBL/GenBank/DDBJ databases">
        <title>Okeanomitos corallinicola gen. &amp; sp. nov. (Nostocales, Cyanobacteria), a new toxic marine heterocyst-forming cyanobacterium from a coral reef.</title>
        <authorList>
            <person name="Li H."/>
            <person name="Li R."/>
            <person name="Kang J."/>
            <person name="Hii K.S."/>
            <person name="Mohamed H.F."/>
            <person name="Xu X."/>
            <person name="Luo Z."/>
        </authorList>
    </citation>
    <scope>NUCLEOTIDE SEQUENCE [LARGE SCALE GENOMIC DNA]</scope>
    <source>
        <strain evidence="2 3">TIOX110</strain>
    </source>
</reference>
<keyword evidence="1" id="KW-0472">Membrane</keyword>
<keyword evidence="3" id="KW-1185">Reference proteome</keyword>
<sequence>MTKCATHVVEEIQSELCILHGVGDFKAFCWLWSINIFIFKFLGFSVNIRFFYFIISIMCDDLLDTNYITFEDANSGYESLNMVLLALKNIDDRVDLTWLPN</sequence>
<gene>
    <name evidence="2" type="ORF">WJM97_08845</name>
</gene>